<dbReference type="Proteomes" id="UP000614982">
    <property type="component" value="Unassembled WGS sequence"/>
</dbReference>
<reference evidence="2 5" key="2">
    <citation type="submission" date="2020-05" db="EMBL/GenBank/DDBJ databases">
        <title>Genetic diversity of Pseudomonas cichorii.</title>
        <authorList>
            <person name="Tani S."/>
            <person name="Yagi H."/>
            <person name="Hashimoto S."/>
            <person name="Iiyama K."/>
            <person name="Furuya N."/>
        </authorList>
    </citation>
    <scope>NUCLEOTIDE SEQUENCE [LARGE SCALE GENOMIC DNA]</scope>
    <source>
        <strain evidence="2 5">LMG 2162</strain>
    </source>
</reference>
<dbReference type="Proteomes" id="UP000278332">
    <property type="component" value="Unassembled WGS sequence"/>
</dbReference>
<keyword evidence="5" id="KW-1185">Reference proteome</keyword>
<dbReference type="EMBL" id="RBRY01000058">
    <property type="protein sequence ID" value="RMR59314.1"/>
    <property type="molecule type" value="Genomic_DNA"/>
</dbReference>
<evidence type="ECO:0000256" key="1">
    <source>
        <dbReference type="SAM" id="MobiDB-lite"/>
    </source>
</evidence>
<dbReference type="OrthoDB" id="6851636at2"/>
<gene>
    <name evidence="3" type="ORF">ALP84_04105</name>
    <name evidence="2" type="ORF">PSCICP_44730</name>
</gene>
<dbReference type="AlphaFoldDB" id="A0A3M4W5L1"/>
<dbReference type="RefSeq" id="WP_025258940.1">
    <property type="nucleotide sequence ID" value="NZ_BLWA01000017.1"/>
</dbReference>
<comment type="caution">
    <text evidence="3">The sequence shown here is derived from an EMBL/GenBank/DDBJ whole genome shotgun (WGS) entry which is preliminary data.</text>
</comment>
<sequence length="289" mass="30357">MNLVSTLSNTAISTYSSLETANTAASKTAALTTSVTTPPETTQQPKGTDQATFSNVALQLSQTTSSASSLFPARPGMSTSALIMAPANPGLATSSKGLTFADVATDARARMNDKYAQMEASGTPYDRNSYEGRDTNSLLGDLDRRSLYAVSSNKDGLFTKEEQQAATSAMSRQQGIAMGLYDSNAANAFTANPAKHYEAGLTFLNNVSPEEKGSAEWLLQHMNLEEGIAALKKEDKTKPSQTLFEMIAEMNSGQTREEEEEKPLPGASTASAQAPVASSSPAPASGATS</sequence>
<evidence type="ECO:0000313" key="5">
    <source>
        <dbReference type="Proteomes" id="UP000614982"/>
    </source>
</evidence>
<evidence type="ECO:0000313" key="3">
    <source>
        <dbReference type="EMBL" id="RMR59314.1"/>
    </source>
</evidence>
<organism evidence="3 4">
    <name type="scientific">Pseudomonas cichorii</name>
    <dbReference type="NCBI Taxonomy" id="36746"/>
    <lineage>
        <taxon>Bacteria</taxon>
        <taxon>Pseudomonadati</taxon>
        <taxon>Pseudomonadota</taxon>
        <taxon>Gammaproteobacteria</taxon>
        <taxon>Pseudomonadales</taxon>
        <taxon>Pseudomonadaceae</taxon>
        <taxon>Pseudomonas</taxon>
    </lineage>
</organism>
<feature type="compositionally biased region" description="Low complexity" evidence="1">
    <location>
        <begin position="266"/>
        <end position="289"/>
    </location>
</feature>
<reference evidence="3 4" key="1">
    <citation type="submission" date="2018-08" db="EMBL/GenBank/DDBJ databases">
        <title>Recombination of ecologically and evolutionarily significant loci maintains genetic cohesion in the Pseudomonas syringae species complex.</title>
        <authorList>
            <person name="Dillon M."/>
            <person name="Thakur S."/>
            <person name="Almeida R.N.D."/>
            <person name="Weir B.S."/>
            <person name="Guttman D.S."/>
        </authorList>
    </citation>
    <scope>NUCLEOTIDE SEQUENCE [LARGE SCALE GENOMIC DNA]</scope>
    <source>
        <strain evidence="3 4">ICMP 6917</strain>
    </source>
</reference>
<dbReference type="EMBL" id="BLWA01000017">
    <property type="protein sequence ID" value="GFM94501.1"/>
    <property type="molecule type" value="Genomic_DNA"/>
</dbReference>
<evidence type="ECO:0000313" key="2">
    <source>
        <dbReference type="EMBL" id="GFM94501.1"/>
    </source>
</evidence>
<protein>
    <submittedName>
        <fullName evidence="3">Uncharacterized protein</fullName>
    </submittedName>
</protein>
<feature type="compositionally biased region" description="Low complexity" evidence="1">
    <location>
        <begin position="30"/>
        <end position="48"/>
    </location>
</feature>
<feature type="region of interest" description="Disordered" evidence="1">
    <location>
        <begin position="30"/>
        <end position="49"/>
    </location>
</feature>
<evidence type="ECO:0000313" key="4">
    <source>
        <dbReference type="Proteomes" id="UP000278332"/>
    </source>
</evidence>
<feature type="region of interest" description="Disordered" evidence="1">
    <location>
        <begin position="248"/>
        <end position="289"/>
    </location>
</feature>
<dbReference type="GeneID" id="45545140"/>
<name>A0A3M4W5L1_PSECI</name>
<proteinExistence type="predicted"/>
<accession>A0A3M4W5L1</accession>